<keyword evidence="2" id="KW-1185">Reference proteome</keyword>
<evidence type="ECO:0000313" key="2">
    <source>
        <dbReference type="Proteomes" id="UP001321473"/>
    </source>
</evidence>
<name>A0AAQ4F4U5_AMBAM</name>
<organism evidence="1 2">
    <name type="scientific">Amblyomma americanum</name>
    <name type="common">Lone star tick</name>
    <dbReference type="NCBI Taxonomy" id="6943"/>
    <lineage>
        <taxon>Eukaryota</taxon>
        <taxon>Metazoa</taxon>
        <taxon>Ecdysozoa</taxon>
        <taxon>Arthropoda</taxon>
        <taxon>Chelicerata</taxon>
        <taxon>Arachnida</taxon>
        <taxon>Acari</taxon>
        <taxon>Parasitiformes</taxon>
        <taxon>Ixodida</taxon>
        <taxon>Ixodoidea</taxon>
        <taxon>Ixodidae</taxon>
        <taxon>Amblyomminae</taxon>
        <taxon>Amblyomma</taxon>
    </lineage>
</organism>
<dbReference type="Proteomes" id="UP001321473">
    <property type="component" value="Unassembled WGS sequence"/>
</dbReference>
<gene>
    <name evidence="1" type="ORF">V5799_016543</name>
</gene>
<dbReference type="AlphaFoldDB" id="A0AAQ4F4U5"/>
<comment type="caution">
    <text evidence="1">The sequence shown here is derived from an EMBL/GenBank/DDBJ whole genome shotgun (WGS) entry which is preliminary data.</text>
</comment>
<proteinExistence type="predicted"/>
<reference evidence="1 2" key="1">
    <citation type="journal article" date="2023" name="Arcadia Sci">
        <title>De novo assembly of a long-read Amblyomma americanum tick genome.</title>
        <authorList>
            <person name="Chou S."/>
            <person name="Poskanzer K.E."/>
            <person name="Rollins M."/>
            <person name="Thuy-Boun P.S."/>
        </authorList>
    </citation>
    <scope>NUCLEOTIDE SEQUENCE [LARGE SCALE GENOMIC DNA]</scope>
    <source>
        <strain evidence="1">F_SG_1</strain>
        <tissue evidence="1">Salivary glands</tissue>
    </source>
</reference>
<dbReference type="EMBL" id="JARKHS020007016">
    <property type="protein sequence ID" value="KAK8782117.1"/>
    <property type="molecule type" value="Genomic_DNA"/>
</dbReference>
<protein>
    <submittedName>
        <fullName evidence="1">Uncharacterized protein</fullName>
    </submittedName>
</protein>
<sequence>MCLVRQPRVAHEQLRDLRSASHRGCRSQVYVGLLTRLLMAKSSWNSHTAGSCFELDMCDRTTACYPIATLKTSPVKHSITHHIVTSRPPVYLL</sequence>
<accession>A0AAQ4F4U5</accession>
<evidence type="ECO:0000313" key="1">
    <source>
        <dbReference type="EMBL" id="KAK8782117.1"/>
    </source>
</evidence>